<protein>
    <submittedName>
        <fullName evidence="1">Putative secreted protein</fullName>
    </submittedName>
</protein>
<sequence length="117" mass="13413">MGNRMRDRFAECVLLYASMILAWFFRMVQSVEIGTWCFSASFVFEHVDLFASSMRQIFCFKVKDLYLGIFGLCTSQRPNHSTAATRTTMTDTDPIMNSTSDHELHVSRVQLGLPKIC</sequence>
<evidence type="ECO:0000313" key="1">
    <source>
        <dbReference type="EMBL" id="MXU90739.1"/>
    </source>
</evidence>
<accession>A0A6B0ULR2</accession>
<proteinExistence type="predicted"/>
<organism evidence="1">
    <name type="scientific">Ixodes ricinus</name>
    <name type="common">Common tick</name>
    <name type="synonym">Acarus ricinus</name>
    <dbReference type="NCBI Taxonomy" id="34613"/>
    <lineage>
        <taxon>Eukaryota</taxon>
        <taxon>Metazoa</taxon>
        <taxon>Ecdysozoa</taxon>
        <taxon>Arthropoda</taxon>
        <taxon>Chelicerata</taxon>
        <taxon>Arachnida</taxon>
        <taxon>Acari</taxon>
        <taxon>Parasitiformes</taxon>
        <taxon>Ixodida</taxon>
        <taxon>Ixodoidea</taxon>
        <taxon>Ixodidae</taxon>
        <taxon>Ixodinae</taxon>
        <taxon>Ixodes</taxon>
    </lineage>
</organism>
<reference evidence="1" key="1">
    <citation type="submission" date="2019-12" db="EMBL/GenBank/DDBJ databases">
        <title>An insight into the sialome of adult female Ixodes ricinus ticks feeding for 6 days.</title>
        <authorList>
            <person name="Perner J."/>
            <person name="Ribeiro J.M.C."/>
        </authorList>
    </citation>
    <scope>NUCLEOTIDE SEQUENCE</scope>
    <source>
        <strain evidence="1">Semi-engorged</strain>
        <tissue evidence="1">Salivary glands</tissue>
    </source>
</reference>
<dbReference type="AlphaFoldDB" id="A0A6B0ULR2"/>
<name>A0A6B0ULR2_IXORI</name>
<dbReference type="EMBL" id="GIFC01008656">
    <property type="protein sequence ID" value="MXU90739.1"/>
    <property type="molecule type" value="Transcribed_RNA"/>
</dbReference>